<feature type="compositionally biased region" description="Low complexity" evidence="7">
    <location>
        <begin position="195"/>
        <end position="247"/>
    </location>
</feature>
<evidence type="ECO:0000256" key="6">
    <source>
        <dbReference type="ARBA" id="ARBA00048348"/>
    </source>
</evidence>
<dbReference type="EC" id="4.2.1.1" evidence="2"/>
<evidence type="ECO:0000256" key="8">
    <source>
        <dbReference type="SAM" id="SignalP"/>
    </source>
</evidence>
<dbReference type="PANTHER" id="PTHR18952:SF265">
    <property type="entry name" value="CARBONIC ANHYDRASE"/>
    <property type="match status" value="1"/>
</dbReference>
<dbReference type="SUPFAM" id="SSF51069">
    <property type="entry name" value="Carbonic anhydrase"/>
    <property type="match status" value="1"/>
</dbReference>
<comment type="similarity">
    <text evidence="1">Belongs to the alpha-carbonic anhydrase family.</text>
</comment>
<keyword evidence="4" id="KW-0862">Zinc</keyword>
<evidence type="ECO:0000256" key="7">
    <source>
        <dbReference type="SAM" id="MobiDB-lite"/>
    </source>
</evidence>
<evidence type="ECO:0000256" key="2">
    <source>
        <dbReference type="ARBA" id="ARBA00012925"/>
    </source>
</evidence>
<dbReference type="InterPro" id="IPR041891">
    <property type="entry name" value="Alpha_CA_prokaryot-like"/>
</dbReference>
<evidence type="ECO:0000256" key="4">
    <source>
        <dbReference type="ARBA" id="ARBA00022833"/>
    </source>
</evidence>
<keyword evidence="11" id="KW-1185">Reference proteome</keyword>
<keyword evidence="5" id="KW-0456">Lyase</keyword>
<feature type="chain" id="PRO_5045982629" description="carbonic anhydrase" evidence="8">
    <location>
        <begin position="20"/>
        <end position="497"/>
    </location>
</feature>
<evidence type="ECO:0000256" key="5">
    <source>
        <dbReference type="ARBA" id="ARBA00023239"/>
    </source>
</evidence>
<feature type="compositionally biased region" description="Low complexity" evidence="7">
    <location>
        <begin position="254"/>
        <end position="267"/>
    </location>
</feature>
<name>A0ABP9QTK7_9RHOO</name>
<evidence type="ECO:0000313" key="11">
    <source>
        <dbReference type="Proteomes" id="UP001500547"/>
    </source>
</evidence>
<feature type="signal peptide" evidence="8">
    <location>
        <begin position="1"/>
        <end position="19"/>
    </location>
</feature>
<feature type="domain" description="Alpha-carbonic anhydrase" evidence="9">
    <location>
        <begin position="275"/>
        <end position="497"/>
    </location>
</feature>
<accession>A0ABP9QTK7</accession>
<evidence type="ECO:0000256" key="1">
    <source>
        <dbReference type="ARBA" id="ARBA00010718"/>
    </source>
</evidence>
<keyword evidence="8" id="KW-0732">Signal</keyword>
<evidence type="ECO:0000256" key="3">
    <source>
        <dbReference type="ARBA" id="ARBA00022723"/>
    </source>
</evidence>
<gene>
    <name evidence="10" type="ORF">GCM10025770_25560</name>
</gene>
<dbReference type="InterPro" id="IPR001148">
    <property type="entry name" value="CA_dom"/>
</dbReference>
<dbReference type="SMART" id="SM01057">
    <property type="entry name" value="Carb_anhydrase"/>
    <property type="match status" value="1"/>
</dbReference>
<dbReference type="Gene3D" id="3.10.200.10">
    <property type="entry name" value="Alpha carbonic anhydrase"/>
    <property type="match status" value="1"/>
</dbReference>
<dbReference type="Pfam" id="PF16747">
    <property type="entry name" value="Adhesin_E"/>
    <property type="match status" value="1"/>
</dbReference>
<dbReference type="Proteomes" id="UP001500547">
    <property type="component" value="Unassembled WGS sequence"/>
</dbReference>
<dbReference type="InterPro" id="IPR023561">
    <property type="entry name" value="Carbonic_anhydrase_a-class"/>
</dbReference>
<dbReference type="PANTHER" id="PTHR18952">
    <property type="entry name" value="CARBONIC ANHYDRASE"/>
    <property type="match status" value="1"/>
</dbReference>
<dbReference type="Pfam" id="PF00194">
    <property type="entry name" value="Carb_anhydrase"/>
    <property type="match status" value="1"/>
</dbReference>
<comment type="caution">
    <text evidence="10">The sequence shown here is derived from an EMBL/GenBank/DDBJ whole genome shotgun (WGS) entry which is preliminary data.</text>
</comment>
<organism evidence="10 11">
    <name type="scientific">Viridibacterium curvum</name>
    <dbReference type="NCBI Taxonomy" id="1101404"/>
    <lineage>
        <taxon>Bacteria</taxon>
        <taxon>Pseudomonadati</taxon>
        <taxon>Pseudomonadota</taxon>
        <taxon>Betaproteobacteria</taxon>
        <taxon>Rhodocyclales</taxon>
        <taxon>Rhodocyclaceae</taxon>
        <taxon>Viridibacterium</taxon>
    </lineage>
</organism>
<sequence length="497" mass="54483">MKLPPTLLILLALSPAAPAADWLTVTKDRIRSVELDRASITAAEAGSKVAWGRIVLSDEQAKAYGYRSVRALNRYDCRSHSFIIVKRVYVDDQERILREDRVDATAPVIVQRGTVDDRFFSEVCKPPTMANLRDAARDVADKLARNQDESAREQPREQARVRRADLQLARDDTPSESPSGGRAERDATPKSDVPASAASARSSAASRRPASSASSTGSAAATSMASPTTTVPASHAREAAAAGLRVAVPPPARPAATTASSAARSSAAAIDPHTLEWSYEGPGGPENWGKLDPGFATCEKGERQSPIDIRDGIRVDQEAIAFNYKPSYFRIVDNGHTIQVRYGVGSTIKVMNRTYELQQFHFHLPAEERVNGRGFAMVAHLVHKDIEGKLAVLAILIEPGEANPLVQTLWNNLPLEKKEEYEPDLTIKVADLLPQRRDYFSYIGSLTTPPCTEGVLWLVLKEPMTLSPDQIEVFRRFYANNARPVQPTAGRVIKESR</sequence>
<dbReference type="PROSITE" id="PS51144">
    <property type="entry name" value="ALPHA_CA_2"/>
    <property type="match status" value="1"/>
</dbReference>
<dbReference type="CDD" id="cd03124">
    <property type="entry name" value="alpha_CA_prokaryotic_like"/>
    <property type="match status" value="1"/>
</dbReference>
<feature type="region of interest" description="Disordered" evidence="7">
    <location>
        <begin position="144"/>
        <end position="267"/>
    </location>
</feature>
<dbReference type="InterPro" id="IPR031939">
    <property type="entry name" value="Adhesin_E-like"/>
</dbReference>
<reference evidence="11" key="1">
    <citation type="journal article" date="2019" name="Int. J. Syst. Evol. Microbiol.">
        <title>The Global Catalogue of Microorganisms (GCM) 10K type strain sequencing project: providing services to taxonomists for standard genome sequencing and annotation.</title>
        <authorList>
            <consortium name="The Broad Institute Genomics Platform"/>
            <consortium name="The Broad Institute Genome Sequencing Center for Infectious Disease"/>
            <person name="Wu L."/>
            <person name="Ma J."/>
        </authorList>
    </citation>
    <scope>NUCLEOTIDE SEQUENCE [LARGE SCALE GENOMIC DNA]</scope>
    <source>
        <strain evidence="11">JCM 18715</strain>
    </source>
</reference>
<dbReference type="RefSeq" id="WP_345533372.1">
    <property type="nucleotide sequence ID" value="NZ_BAABLD010000008.1"/>
</dbReference>
<keyword evidence="3" id="KW-0479">Metal-binding</keyword>
<feature type="compositionally biased region" description="Basic and acidic residues" evidence="7">
    <location>
        <begin position="144"/>
        <end position="173"/>
    </location>
</feature>
<evidence type="ECO:0000313" key="10">
    <source>
        <dbReference type="EMBL" id="GAA5167236.1"/>
    </source>
</evidence>
<dbReference type="EMBL" id="BAABLD010000008">
    <property type="protein sequence ID" value="GAA5167236.1"/>
    <property type="molecule type" value="Genomic_DNA"/>
</dbReference>
<dbReference type="InterPro" id="IPR036398">
    <property type="entry name" value="CA_dom_sf"/>
</dbReference>
<evidence type="ECO:0000259" key="9">
    <source>
        <dbReference type="PROSITE" id="PS51144"/>
    </source>
</evidence>
<comment type="catalytic activity">
    <reaction evidence="6">
        <text>hydrogencarbonate + H(+) = CO2 + H2O</text>
        <dbReference type="Rhea" id="RHEA:10748"/>
        <dbReference type="ChEBI" id="CHEBI:15377"/>
        <dbReference type="ChEBI" id="CHEBI:15378"/>
        <dbReference type="ChEBI" id="CHEBI:16526"/>
        <dbReference type="ChEBI" id="CHEBI:17544"/>
        <dbReference type="EC" id="4.2.1.1"/>
    </reaction>
</comment>
<protein>
    <recommendedName>
        <fullName evidence="2">carbonic anhydrase</fullName>
        <ecNumber evidence="2">4.2.1.1</ecNumber>
    </recommendedName>
</protein>
<proteinExistence type="inferred from homology"/>